<reference evidence="2" key="1">
    <citation type="journal article" date="2021" name="New Phytol.">
        <title>Evolutionary innovations through gain and loss of genes in the ectomycorrhizal Boletales.</title>
        <authorList>
            <person name="Wu G."/>
            <person name="Miyauchi S."/>
            <person name="Morin E."/>
            <person name="Kuo A."/>
            <person name="Drula E."/>
            <person name="Varga T."/>
            <person name="Kohler A."/>
            <person name="Feng B."/>
            <person name="Cao Y."/>
            <person name="Lipzen A."/>
            <person name="Daum C."/>
            <person name="Hundley H."/>
            <person name="Pangilinan J."/>
            <person name="Johnson J."/>
            <person name="Barry K."/>
            <person name="LaButti K."/>
            <person name="Ng V."/>
            <person name="Ahrendt S."/>
            <person name="Min B."/>
            <person name="Choi I.G."/>
            <person name="Park H."/>
            <person name="Plett J.M."/>
            <person name="Magnuson J."/>
            <person name="Spatafora J.W."/>
            <person name="Nagy L.G."/>
            <person name="Henrissat B."/>
            <person name="Grigoriev I.V."/>
            <person name="Yang Z.L."/>
            <person name="Xu J."/>
            <person name="Martin F.M."/>
        </authorList>
    </citation>
    <scope>NUCLEOTIDE SEQUENCE</scope>
    <source>
        <strain evidence="2">KKN 215</strain>
    </source>
</reference>
<evidence type="ECO:0000313" key="2">
    <source>
        <dbReference type="EMBL" id="KAH8101755.1"/>
    </source>
</evidence>
<evidence type="ECO:0000259" key="1">
    <source>
        <dbReference type="Pfam" id="PF12697"/>
    </source>
</evidence>
<evidence type="ECO:0000313" key="3">
    <source>
        <dbReference type="Proteomes" id="UP000813824"/>
    </source>
</evidence>
<dbReference type="Gene3D" id="3.40.50.1820">
    <property type="entry name" value="alpha/beta hydrolase"/>
    <property type="match status" value="1"/>
</dbReference>
<organism evidence="2 3">
    <name type="scientific">Cristinia sonorae</name>
    <dbReference type="NCBI Taxonomy" id="1940300"/>
    <lineage>
        <taxon>Eukaryota</taxon>
        <taxon>Fungi</taxon>
        <taxon>Dikarya</taxon>
        <taxon>Basidiomycota</taxon>
        <taxon>Agaricomycotina</taxon>
        <taxon>Agaricomycetes</taxon>
        <taxon>Agaricomycetidae</taxon>
        <taxon>Agaricales</taxon>
        <taxon>Pleurotineae</taxon>
        <taxon>Stephanosporaceae</taxon>
        <taxon>Cristinia</taxon>
    </lineage>
</organism>
<dbReference type="InterPro" id="IPR029058">
    <property type="entry name" value="AB_hydrolase_fold"/>
</dbReference>
<dbReference type="InterPro" id="IPR000073">
    <property type="entry name" value="AB_hydrolase_1"/>
</dbReference>
<dbReference type="AlphaFoldDB" id="A0A8K0USP1"/>
<dbReference type="OrthoDB" id="94039at2759"/>
<protein>
    <submittedName>
        <fullName evidence="2">Alpha/beta-hydrolase</fullName>
    </submittedName>
</protein>
<dbReference type="SUPFAM" id="SSF53474">
    <property type="entry name" value="alpha/beta-Hydrolases"/>
    <property type="match status" value="1"/>
</dbReference>
<proteinExistence type="predicted"/>
<accession>A0A8K0USP1</accession>
<gene>
    <name evidence="2" type="ORF">BXZ70DRAFT_1007004</name>
</gene>
<dbReference type="EMBL" id="JAEVFJ010000011">
    <property type="protein sequence ID" value="KAH8101755.1"/>
    <property type="molecule type" value="Genomic_DNA"/>
</dbReference>
<dbReference type="Pfam" id="PF12697">
    <property type="entry name" value="Abhydrolase_6"/>
    <property type="match status" value="1"/>
</dbReference>
<name>A0A8K0USP1_9AGAR</name>
<keyword evidence="3" id="KW-1185">Reference proteome</keyword>
<comment type="caution">
    <text evidence="2">The sequence shown here is derived from an EMBL/GenBank/DDBJ whole genome shotgun (WGS) entry which is preliminary data.</text>
</comment>
<dbReference type="Proteomes" id="UP000813824">
    <property type="component" value="Unassembled WGS sequence"/>
</dbReference>
<sequence>MKLLSTEFQLTGSREHGGLRLSYKRYRDPCSNHSSPNTTGIALLFMHGIGLHKETWEPVIERIFQRQHEGGNRVNIVEAWAMDGQNHGYGARLNEVALLGRTNALTAHNVADGLRQLVQSGLITGKEIVAIGHSAGTTITVLSTCGYALDQLPYRAVLLIEPATRTRAAMDKLKSQPNDPVQLITALAKTRKDTWTSREAAYEWFSRRVPWKMWDSRSLKLFVDNALLDLPTATYPDHAEGVTLAATRREEVNGYRDNESGIEGLQRLSELCSQSNLPIHCIFGSRRDVVSEETRAGILDANEGRTVSSVTTIEGAGHFLPQELPNTTADTIWRILETELTKPESRL</sequence>
<feature type="domain" description="AB hydrolase-1" evidence="1">
    <location>
        <begin position="43"/>
        <end position="329"/>
    </location>
</feature>